<protein>
    <submittedName>
        <fullName evidence="3">Acyl-CoA synthetase</fullName>
    </submittedName>
</protein>
<dbReference type="InterPro" id="IPR045851">
    <property type="entry name" value="AMP-bd_C_sf"/>
</dbReference>
<dbReference type="RefSeq" id="WP_202093813.1">
    <property type="nucleotide sequence ID" value="NZ_CP061035.1"/>
</dbReference>
<feature type="domain" description="AMP-binding enzyme C-terminal" evidence="2">
    <location>
        <begin position="415"/>
        <end position="492"/>
    </location>
</feature>
<evidence type="ECO:0000313" key="3">
    <source>
        <dbReference type="EMBL" id="QQV77380.1"/>
    </source>
</evidence>
<gene>
    <name evidence="3" type="ORF">H5J25_00640</name>
</gene>
<dbReference type="Gene3D" id="3.40.50.12780">
    <property type="entry name" value="N-terminal domain of ligase-like"/>
    <property type="match status" value="1"/>
</dbReference>
<dbReference type="GO" id="GO:0016405">
    <property type="term" value="F:CoA-ligase activity"/>
    <property type="evidence" value="ECO:0007669"/>
    <property type="project" value="TreeGrafter"/>
</dbReference>
<dbReference type="Proteomes" id="UP000595894">
    <property type="component" value="Chromosome"/>
</dbReference>
<name>A0A974S4T2_9SPHN</name>
<dbReference type="Pfam" id="PF13193">
    <property type="entry name" value="AMP-binding_C"/>
    <property type="match status" value="1"/>
</dbReference>
<accession>A0A974S4T2</accession>
<evidence type="ECO:0000259" key="2">
    <source>
        <dbReference type="Pfam" id="PF13193"/>
    </source>
</evidence>
<evidence type="ECO:0000259" key="1">
    <source>
        <dbReference type="Pfam" id="PF00501"/>
    </source>
</evidence>
<dbReference type="AlphaFoldDB" id="A0A974S4T2"/>
<organism evidence="3 4">
    <name type="scientific">Sphingomonas aliaeris</name>
    <dbReference type="NCBI Taxonomy" id="2759526"/>
    <lineage>
        <taxon>Bacteria</taxon>
        <taxon>Pseudomonadati</taxon>
        <taxon>Pseudomonadota</taxon>
        <taxon>Alphaproteobacteria</taxon>
        <taxon>Sphingomonadales</taxon>
        <taxon>Sphingomonadaceae</taxon>
        <taxon>Sphingomonas</taxon>
    </lineage>
</organism>
<reference evidence="4" key="1">
    <citation type="submission" date="2020-09" db="EMBL/GenBank/DDBJ databases">
        <title>Sphingomonas sp., a new species isolated from pork steak.</title>
        <authorList>
            <person name="Heidler von Heilborn D."/>
        </authorList>
    </citation>
    <scope>NUCLEOTIDE SEQUENCE [LARGE SCALE GENOMIC DNA]</scope>
</reference>
<dbReference type="InterPro" id="IPR000873">
    <property type="entry name" value="AMP-dep_synth/lig_dom"/>
</dbReference>
<keyword evidence="4" id="KW-1185">Reference proteome</keyword>
<proteinExistence type="predicted"/>
<dbReference type="PANTHER" id="PTHR24096:SF323">
    <property type="entry name" value="BLR3536 PROTEIN"/>
    <property type="match status" value="1"/>
</dbReference>
<dbReference type="Pfam" id="PF00501">
    <property type="entry name" value="AMP-binding"/>
    <property type="match status" value="1"/>
</dbReference>
<dbReference type="EMBL" id="CP061035">
    <property type="protein sequence ID" value="QQV77380.1"/>
    <property type="molecule type" value="Genomic_DNA"/>
</dbReference>
<evidence type="ECO:0000313" key="4">
    <source>
        <dbReference type="Proteomes" id="UP000595894"/>
    </source>
</evidence>
<dbReference type="Gene3D" id="3.30.300.30">
    <property type="match status" value="1"/>
</dbReference>
<dbReference type="InterPro" id="IPR042099">
    <property type="entry name" value="ANL_N_sf"/>
</dbReference>
<sequence length="510" mass="55014">MHPAIHAVRQPTKPAIVMAATGTTMTFAELEAASNAAAWHLRALGMRRGDVIATVFDNAAEVFVTGWATQRSGLYQTSISNKLGAADIAYILRDSGARLLIVSAAFADLAHVALAELPDLPGFRWTGADDRLADWSQAMQAQPKTRIADESPGTDLLYSSGTTGRPKGVMPVLPDGALEAATPLTRMGTALYGMGPDSMYLSTSPLYHAAPLRWAMAVQQLGGTVVVMERFDAEETLRLIERHRITHATFVPTHFVRMLKLPQEVRRRYDVSSLRAVIHAAAPCPIPVKHAMIDWFGPIVHEYYSGTESCGITALSSSEWLLKPGSVGKAVLGVVHIVDDEGRELPAGETGHVYFGDGPAFRYLNDPARTAQAHDRRGWATLGDIGRLDPDGYLFLTDRKSFMIISGGVNIYPQEIENVLIAHPAVADVAVIGLPDEDMGEIVVAVVQPAESVIAPDLAATLTAFVRAQLGGVKTPRRIDFASALPREPTGKLMKRTLRDAYLATGSARP</sequence>
<dbReference type="InterPro" id="IPR025110">
    <property type="entry name" value="AMP-bd_C"/>
</dbReference>
<dbReference type="KEGG" id="sari:H5J25_00640"/>
<dbReference type="PANTHER" id="PTHR24096">
    <property type="entry name" value="LONG-CHAIN-FATTY-ACID--COA LIGASE"/>
    <property type="match status" value="1"/>
</dbReference>
<dbReference type="PROSITE" id="PS00455">
    <property type="entry name" value="AMP_BINDING"/>
    <property type="match status" value="1"/>
</dbReference>
<dbReference type="InterPro" id="IPR020845">
    <property type="entry name" value="AMP-binding_CS"/>
</dbReference>
<feature type="domain" description="AMP-dependent synthetase/ligase" evidence="1">
    <location>
        <begin position="6"/>
        <end position="356"/>
    </location>
</feature>
<dbReference type="SUPFAM" id="SSF56801">
    <property type="entry name" value="Acetyl-CoA synthetase-like"/>
    <property type="match status" value="1"/>
</dbReference>